<dbReference type="InterPro" id="IPR002052">
    <property type="entry name" value="DNA_methylase_N6_adenine_CS"/>
</dbReference>
<dbReference type="GO" id="GO:0008170">
    <property type="term" value="F:N-methyltransferase activity"/>
    <property type="evidence" value="ECO:0007669"/>
    <property type="project" value="InterPro"/>
</dbReference>
<reference evidence="10" key="1">
    <citation type="submission" date="2014-08" db="EMBL/GenBank/DDBJ databases">
        <title>Coriobacteriaceae sp. complete genome.</title>
        <authorList>
            <person name="Looft T."/>
            <person name="Bayles D.O."/>
            <person name="Stanton T.B."/>
        </authorList>
    </citation>
    <scope>NUCLEOTIDE SEQUENCE [LARGE SCALE GENOMIC DNA]</scope>
    <source>
        <strain evidence="10">68-1-3</strain>
    </source>
</reference>
<keyword evidence="3" id="KW-0808">Transferase</keyword>
<organism evidence="9 10">
    <name type="scientific">Berryella intestinalis</name>
    <dbReference type="NCBI Taxonomy" id="1531429"/>
    <lineage>
        <taxon>Bacteria</taxon>
        <taxon>Bacillati</taxon>
        <taxon>Actinomycetota</taxon>
        <taxon>Coriobacteriia</taxon>
        <taxon>Eggerthellales</taxon>
        <taxon>Eggerthellaceae</taxon>
        <taxon>Berryella</taxon>
    </lineage>
</organism>
<evidence type="ECO:0000313" key="10">
    <source>
        <dbReference type="Proteomes" id="UP000031121"/>
    </source>
</evidence>
<evidence type="ECO:0000259" key="7">
    <source>
        <dbReference type="Pfam" id="PF02384"/>
    </source>
</evidence>
<dbReference type="InterPro" id="IPR003356">
    <property type="entry name" value="DNA_methylase_A-5"/>
</dbReference>
<feature type="domain" description="DNA methylase adenine-specific" evidence="7">
    <location>
        <begin position="155"/>
        <end position="473"/>
    </location>
</feature>
<dbReference type="REBASE" id="101515">
    <property type="entry name" value="M.Cba6813ORF4300P"/>
</dbReference>
<sequence length="692" mass="78602">MMAGDKKSFNYANEIWNIADYVRDIVKRKDYNKVVLPFALLRRLECVLEPTREAVCDCFKKNESKWGREHDNYCFISNKPFYNVSNYRLSTLPSTGTLQALNNYIDAFSPNARSIMQRFKTGEVWGSLEEHDMLYEVCKRFGRFDLSPENVSDREMSEIYEHLIEKFGDEIAEDAEDFMTPKDVVRLAVTMVFANDDELMNSDSGIVRTLYDPTCGHCGFITDGLDLLDEWHSEKKMVAPASILPYGEEIEAENWAMGKASLLLRHTGTSSTEDLSRFIAYGDTLLSDADTGDAFPGKTFDYILSNPPYGKKWEKEQDSVNAEAAKGFNGRFGAGTPSISDGSMLFLQHLISKFHRREKDGSIKPSRAGIVLSASPLFNGDAGSGPSNIRRWILEQDYLDCVVKLPTDIFFRTGIATYLWILTNDKPANRKGMVQLIDASEQRTQLRKPKAKKRFELSQAQIDHIAQLYYDGRQTEESVIVPVTDFMFRKVTTQRPLRAKINVNTSKFEDLLTSSKPMSKLDADIAMALKDALGKEAGYQTWAWADEFAKAFIKSYPTKIKLTAAPLAKAIRSTFGETNSEWDVLLDKKGEIVPDPELKDFEQIPWGMDFGDYMTNEVLPYAEDAWIDQSIEDTWVGPDNRIAGGVGIVGTEISFNKYFYKYVQPEDPQKIADELLEMETDLETFMKEVFND</sequence>
<dbReference type="PROSITE" id="PS00092">
    <property type="entry name" value="N6_MTASE"/>
    <property type="match status" value="1"/>
</dbReference>
<dbReference type="Pfam" id="PF02384">
    <property type="entry name" value="N6_Mtase"/>
    <property type="match status" value="1"/>
</dbReference>
<dbReference type="InterPro" id="IPR022749">
    <property type="entry name" value="D12N6_MeTrfase_N"/>
</dbReference>
<dbReference type="EC" id="2.1.1.72" evidence="1"/>
<feature type="domain" description="N6 adenine-specific DNA methyltransferase N-terminal" evidence="8">
    <location>
        <begin position="12"/>
        <end position="140"/>
    </location>
</feature>
<dbReference type="AlphaFoldDB" id="A0A0A8B3N9"/>
<dbReference type="OrthoDB" id="9784823at2"/>
<gene>
    <name evidence="9" type="ORF">JI75_04300</name>
</gene>
<keyword evidence="4" id="KW-0949">S-adenosyl-L-methionine</keyword>
<evidence type="ECO:0000256" key="3">
    <source>
        <dbReference type="ARBA" id="ARBA00022679"/>
    </source>
</evidence>
<dbReference type="HOGENOM" id="CLU_012122_0_0_11"/>
<dbReference type="InterPro" id="IPR029063">
    <property type="entry name" value="SAM-dependent_MTases_sf"/>
</dbReference>
<reference evidence="9 10" key="2">
    <citation type="journal article" date="2015" name="Genome Announc.">
        <title>Complete Genome Sequence of Coriobacteriaceae Strain 68-1-3, a Novel Mucus-Degrading Isolate from the Swine Intestinal Tract.</title>
        <authorList>
            <person name="Looft T."/>
            <person name="Bayles D.O."/>
            <person name="Alt D.P."/>
            <person name="Stanton T.B."/>
        </authorList>
    </citation>
    <scope>NUCLEOTIDE SEQUENCE [LARGE SCALE GENOMIC DNA]</scope>
    <source>
        <strain evidence="9 10">68-1-3</strain>
    </source>
</reference>
<dbReference type="Proteomes" id="UP000031121">
    <property type="component" value="Chromosome"/>
</dbReference>
<dbReference type="GO" id="GO:0009307">
    <property type="term" value="P:DNA restriction-modification system"/>
    <property type="evidence" value="ECO:0007669"/>
    <property type="project" value="UniProtKB-KW"/>
</dbReference>
<evidence type="ECO:0000256" key="4">
    <source>
        <dbReference type="ARBA" id="ARBA00022691"/>
    </source>
</evidence>
<keyword evidence="2" id="KW-0489">Methyltransferase</keyword>
<keyword evidence="5" id="KW-0680">Restriction system</keyword>
<dbReference type="PANTHER" id="PTHR42933">
    <property type="entry name" value="SLR6095 PROTEIN"/>
    <property type="match status" value="1"/>
</dbReference>
<dbReference type="STRING" id="1531429.JI75_04300"/>
<dbReference type="PANTHER" id="PTHR42933:SF3">
    <property type="entry name" value="TYPE I RESTRICTION ENZYME MJAVIII METHYLASE SUBUNIT"/>
    <property type="match status" value="1"/>
</dbReference>
<proteinExistence type="predicted"/>
<evidence type="ECO:0000256" key="5">
    <source>
        <dbReference type="ARBA" id="ARBA00022747"/>
    </source>
</evidence>
<dbReference type="InterPro" id="IPR051537">
    <property type="entry name" value="DNA_Adenine_Mtase"/>
</dbReference>
<accession>A0A0A8B3N9</accession>
<evidence type="ECO:0000256" key="1">
    <source>
        <dbReference type="ARBA" id="ARBA00011900"/>
    </source>
</evidence>
<evidence type="ECO:0000256" key="6">
    <source>
        <dbReference type="ARBA" id="ARBA00047942"/>
    </source>
</evidence>
<evidence type="ECO:0000256" key="2">
    <source>
        <dbReference type="ARBA" id="ARBA00022603"/>
    </source>
</evidence>
<dbReference type="GO" id="GO:0032259">
    <property type="term" value="P:methylation"/>
    <property type="evidence" value="ECO:0007669"/>
    <property type="project" value="UniProtKB-KW"/>
</dbReference>
<dbReference type="RefSeq" id="WP_039688994.1">
    <property type="nucleotide sequence ID" value="NZ_CP009302.1"/>
</dbReference>
<dbReference type="GO" id="GO:0009007">
    <property type="term" value="F:site-specific DNA-methyltransferase (adenine-specific) activity"/>
    <property type="evidence" value="ECO:0007669"/>
    <property type="project" value="UniProtKB-EC"/>
</dbReference>
<name>A0A0A8B3N9_9ACTN</name>
<protein>
    <recommendedName>
        <fullName evidence="1">site-specific DNA-methyltransferase (adenine-specific)</fullName>
        <ecNumber evidence="1">2.1.1.72</ecNumber>
    </recommendedName>
</protein>
<evidence type="ECO:0000259" key="8">
    <source>
        <dbReference type="Pfam" id="PF12161"/>
    </source>
</evidence>
<keyword evidence="10" id="KW-1185">Reference proteome</keyword>
<evidence type="ECO:0000313" key="9">
    <source>
        <dbReference type="EMBL" id="AJC12005.1"/>
    </source>
</evidence>
<dbReference type="Gene3D" id="3.40.50.150">
    <property type="entry name" value="Vaccinia Virus protein VP39"/>
    <property type="match status" value="1"/>
</dbReference>
<dbReference type="GO" id="GO:0003677">
    <property type="term" value="F:DNA binding"/>
    <property type="evidence" value="ECO:0007669"/>
    <property type="project" value="InterPro"/>
</dbReference>
<dbReference type="Pfam" id="PF12161">
    <property type="entry name" value="HsdM_N"/>
    <property type="match status" value="1"/>
</dbReference>
<dbReference type="SUPFAM" id="SSF53335">
    <property type="entry name" value="S-adenosyl-L-methionine-dependent methyltransferases"/>
    <property type="match status" value="1"/>
</dbReference>
<comment type="catalytic activity">
    <reaction evidence="6">
        <text>a 2'-deoxyadenosine in DNA + S-adenosyl-L-methionine = an N(6)-methyl-2'-deoxyadenosine in DNA + S-adenosyl-L-homocysteine + H(+)</text>
        <dbReference type="Rhea" id="RHEA:15197"/>
        <dbReference type="Rhea" id="RHEA-COMP:12418"/>
        <dbReference type="Rhea" id="RHEA-COMP:12419"/>
        <dbReference type="ChEBI" id="CHEBI:15378"/>
        <dbReference type="ChEBI" id="CHEBI:57856"/>
        <dbReference type="ChEBI" id="CHEBI:59789"/>
        <dbReference type="ChEBI" id="CHEBI:90615"/>
        <dbReference type="ChEBI" id="CHEBI:90616"/>
        <dbReference type="EC" id="2.1.1.72"/>
    </reaction>
</comment>
<dbReference type="EMBL" id="CP009302">
    <property type="protein sequence ID" value="AJC12005.1"/>
    <property type="molecule type" value="Genomic_DNA"/>
</dbReference>
<dbReference type="KEGG" id="cbac:JI75_04300"/>
<dbReference type="PRINTS" id="PR00507">
    <property type="entry name" value="N12N6MTFRASE"/>
</dbReference>